<feature type="transmembrane region" description="Helical" evidence="6">
    <location>
        <begin position="225"/>
        <end position="243"/>
    </location>
</feature>
<keyword evidence="3 6" id="KW-0812">Transmembrane</keyword>
<feature type="transmembrane region" description="Helical" evidence="6">
    <location>
        <begin position="378"/>
        <end position="401"/>
    </location>
</feature>
<evidence type="ECO:0000256" key="5">
    <source>
        <dbReference type="ARBA" id="ARBA00023136"/>
    </source>
</evidence>
<evidence type="ECO:0000256" key="1">
    <source>
        <dbReference type="ARBA" id="ARBA00004651"/>
    </source>
</evidence>
<dbReference type="STRING" id="995034.SAMN05216219_0579"/>
<evidence type="ECO:0000256" key="4">
    <source>
        <dbReference type="ARBA" id="ARBA00022989"/>
    </source>
</evidence>
<feature type="transmembrane region" description="Helical" evidence="6">
    <location>
        <begin position="314"/>
        <end position="333"/>
    </location>
</feature>
<dbReference type="InterPro" id="IPR036259">
    <property type="entry name" value="MFS_trans_sf"/>
</dbReference>
<evidence type="ECO:0000256" key="6">
    <source>
        <dbReference type="SAM" id="Phobius"/>
    </source>
</evidence>
<comment type="subcellular location">
    <subcellularLocation>
        <location evidence="1">Cell membrane</location>
        <topology evidence="1">Multi-pass membrane protein</topology>
    </subcellularLocation>
</comment>
<dbReference type="Pfam" id="PF07690">
    <property type="entry name" value="MFS_1"/>
    <property type="match status" value="1"/>
</dbReference>
<dbReference type="OrthoDB" id="2810795at2"/>
<dbReference type="PROSITE" id="PS50850">
    <property type="entry name" value="MFS"/>
    <property type="match status" value="1"/>
</dbReference>
<feature type="transmembrane region" description="Helical" evidence="6">
    <location>
        <begin position="176"/>
        <end position="198"/>
    </location>
</feature>
<dbReference type="Proteomes" id="UP000198867">
    <property type="component" value="Unassembled WGS sequence"/>
</dbReference>
<organism evidence="8 9">
    <name type="scientific">Mycetocola miduiensis</name>
    <dbReference type="NCBI Taxonomy" id="995034"/>
    <lineage>
        <taxon>Bacteria</taxon>
        <taxon>Bacillati</taxon>
        <taxon>Actinomycetota</taxon>
        <taxon>Actinomycetes</taxon>
        <taxon>Micrococcales</taxon>
        <taxon>Microbacteriaceae</taxon>
        <taxon>Mycetocola</taxon>
    </lineage>
</organism>
<feature type="domain" description="Major facilitator superfamily (MFS) profile" evidence="7">
    <location>
        <begin position="23"/>
        <end position="402"/>
    </location>
</feature>
<dbReference type="CDD" id="cd17324">
    <property type="entry name" value="MFS_NepI_like"/>
    <property type="match status" value="1"/>
</dbReference>
<dbReference type="RefSeq" id="WP_090708608.1">
    <property type="nucleotide sequence ID" value="NZ_FOVM01000001.1"/>
</dbReference>
<dbReference type="EMBL" id="FOVM01000001">
    <property type="protein sequence ID" value="SFN42569.1"/>
    <property type="molecule type" value="Genomic_DNA"/>
</dbReference>
<dbReference type="SUPFAM" id="SSF103473">
    <property type="entry name" value="MFS general substrate transporter"/>
    <property type="match status" value="1"/>
</dbReference>
<proteinExistence type="predicted"/>
<feature type="transmembrane region" description="Helical" evidence="6">
    <location>
        <begin position="20"/>
        <end position="41"/>
    </location>
</feature>
<dbReference type="InterPro" id="IPR011701">
    <property type="entry name" value="MFS"/>
</dbReference>
<dbReference type="PANTHER" id="PTHR43124">
    <property type="entry name" value="PURINE EFFLUX PUMP PBUE"/>
    <property type="match status" value="1"/>
</dbReference>
<dbReference type="GO" id="GO:0005886">
    <property type="term" value="C:plasma membrane"/>
    <property type="evidence" value="ECO:0007669"/>
    <property type="project" value="UniProtKB-SubCell"/>
</dbReference>
<dbReference type="Gene3D" id="1.20.1250.20">
    <property type="entry name" value="MFS general substrate transporter like domains"/>
    <property type="match status" value="1"/>
</dbReference>
<reference evidence="9" key="1">
    <citation type="submission" date="2016-10" db="EMBL/GenBank/DDBJ databases">
        <authorList>
            <person name="Varghese N."/>
            <person name="Submissions S."/>
        </authorList>
    </citation>
    <scope>NUCLEOTIDE SEQUENCE [LARGE SCALE GENOMIC DNA]</scope>
    <source>
        <strain evidence="9">CGMCC 1.11101</strain>
    </source>
</reference>
<gene>
    <name evidence="8" type="ORF">SAMN05216219_0579</name>
</gene>
<feature type="transmembrane region" description="Helical" evidence="6">
    <location>
        <begin position="290"/>
        <end position="308"/>
    </location>
</feature>
<feature type="transmembrane region" description="Helical" evidence="6">
    <location>
        <begin position="113"/>
        <end position="136"/>
    </location>
</feature>
<dbReference type="AlphaFoldDB" id="A0A1I4YY12"/>
<evidence type="ECO:0000256" key="3">
    <source>
        <dbReference type="ARBA" id="ARBA00022692"/>
    </source>
</evidence>
<feature type="transmembrane region" description="Helical" evidence="6">
    <location>
        <begin position="148"/>
        <end position="170"/>
    </location>
</feature>
<feature type="transmembrane region" description="Helical" evidence="6">
    <location>
        <begin position="89"/>
        <end position="107"/>
    </location>
</feature>
<keyword evidence="2" id="KW-1003">Cell membrane</keyword>
<name>A0A1I4YY12_9MICO</name>
<dbReference type="GO" id="GO:0022857">
    <property type="term" value="F:transmembrane transporter activity"/>
    <property type="evidence" value="ECO:0007669"/>
    <property type="project" value="InterPro"/>
</dbReference>
<protein>
    <submittedName>
        <fullName evidence="8">Predicted arabinose efflux permease, MFS family</fullName>
    </submittedName>
</protein>
<keyword evidence="9" id="KW-1185">Reference proteome</keyword>
<feature type="transmembrane region" description="Helical" evidence="6">
    <location>
        <begin position="354"/>
        <end position="372"/>
    </location>
</feature>
<evidence type="ECO:0000259" key="7">
    <source>
        <dbReference type="PROSITE" id="PS50850"/>
    </source>
</evidence>
<evidence type="ECO:0000313" key="9">
    <source>
        <dbReference type="Proteomes" id="UP000198867"/>
    </source>
</evidence>
<keyword evidence="4 6" id="KW-1133">Transmembrane helix</keyword>
<dbReference type="PANTHER" id="PTHR43124:SF3">
    <property type="entry name" value="CHLORAMPHENICOL EFFLUX PUMP RV0191"/>
    <property type="match status" value="1"/>
</dbReference>
<keyword evidence="5 6" id="KW-0472">Membrane</keyword>
<accession>A0A1I4YY12</accession>
<dbReference type="InterPro" id="IPR020846">
    <property type="entry name" value="MFS_dom"/>
</dbReference>
<feature type="transmembrane region" description="Helical" evidence="6">
    <location>
        <begin position="263"/>
        <end position="283"/>
    </location>
</feature>
<feature type="transmembrane region" description="Helical" evidence="6">
    <location>
        <begin position="61"/>
        <end position="82"/>
    </location>
</feature>
<sequence>MSTHTNSTNPTTAPGASAAFPWIGLLTLAGAIFVSVTSEFLPTGLLPEMAAELDVSLSTAGLLVTVFAGTVVVATTPLAALTRKYSRKGLVFVVLLVVALANVLAAIAPTYEILVGARILGGLAHGLFWAVVAAYSAHLVPKHQLGKAVAITSGGGSAAFVLGVPVGTALGHALGWRVAFGIIAVIVVLLALAVLKFLPPVNHHVPVKTGEIRLPMHKDRSMRGVLLLCLVIMVILTGQNTYYTYIAPWLIDAARFQEASVPFLLFLFGGAGAIGLVLAGLASDRFPKRGFAIALIAVMVSVLVLALWSANAVVVVVAFVVWGVAFGGVPAMLQTRMLHTASFRTRDFAAALQTTAFNVGIGGGALLGGLLLDRNGIQSLPFALIIFLAGGLIVMVATDAARSARARRLRH</sequence>
<evidence type="ECO:0000256" key="2">
    <source>
        <dbReference type="ARBA" id="ARBA00022475"/>
    </source>
</evidence>
<evidence type="ECO:0000313" key="8">
    <source>
        <dbReference type="EMBL" id="SFN42569.1"/>
    </source>
</evidence>
<dbReference type="InterPro" id="IPR050189">
    <property type="entry name" value="MFS_Efflux_Transporters"/>
</dbReference>